<keyword evidence="9" id="KW-1185">Reference proteome</keyword>
<feature type="transmembrane region" description="Helical" evidence="6">
    <location>
        <begin position="139"/>
        <end position="161"/>
    </location>
</feature>
<dbReference type="EMBL" id="JACBYR010000001">
    <property type="protein sequence ID" value="NYE82071.1"/>
    <property type="molecule type" value="Genomic_DNA"/>
</dbReference>
<comment type="caution">
    <text evidence="8">The sequence shown here is derived from an EMBL/GenBank/DDBJ whole genome shotgun (WGS) entry which is preliminary data.</text>
</comment>
<evidence type="ECO:0000256" key="5">
    <source>
        <dbReference type="ARBA" id="ARBA00023136"/>
    </source>
</evidence>
<dbReference type="Gene3D" id="1.20.1720.10">
    <property type="entry name" value="Multidrug resistance protein D"/>
    <property type="match status" value="1"/>
</dbReference>
<dbReference type="PRINTS" id="PR01036">
    <property type="entry name" value="TCRTETB"/>
</dbReference>
<dbReference type="GO" id="GO:0022857">
    <property type="term" value="F:transmembrane transporter activity"/>
    <property type="evidence" value="ECO:0007669"/>
    <property type="project" value="InterPro"/>
</dbReference>
<dbReference type="PROSITE" id="PS50850">
    <property type="entry name" value="MFS"/>
    <property type="match status" value="1"/>
</dbReference>
<dbReference type="Gene3D" id="1.20.1250.20">
    <property type="entry name" value="MFS general substrate transporter like domains"/>
    <property type="match status" value="1"/>
</dbReference>
<feature type="transmembrane region" description="Helical" evidence="6">
    <location>
        <begin position="329"/>
        <end position="350"/>
    </location>
</feature>
<feature type="transmembrane region" description="Helical" evidence="6">
    <location>
        <begin position="423"/>
        <end position="442"/>
    </location>
</feature>
<name>A0A7Y9ISB9_9BURK</name>
<evidence type="ECO:0000256" key="3">
    <source>
        <dbReference type="ARBA" id="ARBA00022692"/>
    </source>
</evidence>
<feature type="transmembrane region" description="Helical" evidence="6">
    <location>
        <begin position="263"/>
        <end position="289"/>
    </location>
</feature>
<evidence type="ECO:0000256" key="4">
    <source>
        <dbReference type="ARBA" id="ARBA00022989"/>
    </source>
</evidence>
<keyword evidence="4 6" id="KW-1133">Transmembrane helix</keyword>
<feature type="transmembrane region" description="Helical" evidence="6">
    <location>
        <begin position="167"/>
        <end position="186"/>
    </location>
</feature>
<dbReference type="PANTHER" id="PTHR42718">
    <property type="entry name" value="MAJOR FACILITATOR SUPERFAMILY MULTIDRUG TRANSPORTER MFSC"/>
    <property type="match status" value="1"/>
</dbReference>
<dbReference type="PANTHER" id="PTHR42718:SF9">
    <property type="entry name" value="MAJOR FACILITATOR SUPERFAMILY MULTIDRUG TRANSPORTER MFSC"/>
    <property type="match status" value="1"/>
</dbReference>
<feature type="domain" description="Major facilitator superfamily (MFS) profile" evidence="7">
    <location>
        <begin position="15"/>
        <end position="447"/>
    </location>
</feature>
<feature type="transmembrane region" description="Helical" evidence="6">
    <location>
        <begin position="12"/>
        <end position="37"/>
    </location>
</feature>
<feature type="transmembrane region" description="Helical" evidence="6">
    <location>
        <begin position="49"/>
        <end position="69"/>
    </location>
</feature>
<feature type="transmembrane region" description="Helical" evidence="6">
    <location>
        <begin position="356"/>
        <end position="375"/>
    </location>
</feature>
<feature type="transmembrane region" description="Helical" evidence="6">
    <location>
        <begin position="198"/>
        <end position="218"/>
    </location>
</feature>
<dbReference type="Proteomes" id="UP000542125">
    <property type="component" value="Unassembled WGS sequence"/>
</dbReference>
<evidence type="ECO:0000259" key="7">
    <source>
        <dbReference type="PROSITE" id="PS50850"/>
    </source>
</evidence>
<keyword evidence="3 6" id="KW-0812">Transmembrane</keyword>
<evidence type="ECO:0000256" key="6">
    <source>
        <dbReference type="SAM" id="Phobius"/>
    </source>
</evidence>
<dbReference type="AlphaFoldDB" id="A0A7Y9ISB9"/>
<feature type="transmembrane region" description="Helical" evidence="6">
    <location>
        <begin position="106"/>
        <end position="127"/>
    </location>
</feature>
<feature type="transmembrane region" description="Helical" evidence="6">
    <location>
        <begin position="396"/>
        <end position="417"/>
    </location>
</feature>
<sequence length="453" mass="47042">MHVSDGLPTPRKYWALAATLLAMAMTVLEATITNIALPTIARDLAIQPAQAVWIVNAYQLAIVVGLLPCSSLGEIYGYRRVFAVGMALFTAASAGCAIAGSFDLLIGFRLLQGLGAAATMSVTPALLRFIYSQKQFGRAIGFNALVVACSSAAGPVIGSLILSVASWPWLFAVNVPIGIAILAFGVKHQPVTELAKRDFDWLSALLSALFFGLLIYGVDHLLSDFGTAMITLVASAVAGFLLIRRELPRAVPLLPLDLLRIRVFAFSIGASVCAFSAQTAAFISLPFYFQQAMGRSQLETGLLMMPWPLAVAIAAPVSGRVSEMISPSVLCSLGTALLGLSLTTMILLPASVPNGVLMGCMAVAGAGFGMFQTPNNRVMLTAAPRARSGGAGGLQATARQFGMAWGAALTALAFTALPSHGPTGALTLAVVFTIASSIVSAARKGGKLRAPAG</sequence>
<dbReference type="RefSeq" id="WP_179584589.1">
    <property type="nucleotide sequence ID" value="NZ_JACBYR010000001.1"/>
</dbReference>
<dbReference type="InterPro" id="IPR036259">
    <property type="entry name" value="MFS_trans_sf"/>
</dbReference>
<protein>
    <submittedName>
        <fullName evidence="8">DHA2 family multidrug resistance protein-like MFS transporter</fullName>
    </submittedName>
</protein>
<reference evidence="8 9" key="1">
    <citation type="submission" date="2020-07" db="EMBL/GenBank/DDBJ databases">
        <title>Genomic Encyclopedia of Type Strains, Phase IV (KMG-V): Genome sequencing to study the core and pangenomes of soil and plant-associated prokaryotes.</title>
        <authorList>
            <person name="Whitman W."/>
        </authorList>
    </citation>
    <scope>NUCLEOTIDE SEQUENCE [LARGE SCALE GENOMIC DNA]</scope>
    <source>
        <strain evidence="8 9">SAS40</strain>
    </source>
</reference>
<keyword evidence="2" id="KW-0813">Transport</keyword>
<proteinExistence type="predicted"/>
<keyword evidence="5 6" id="KW-0472">Membrane</keyword>
<feature type="transmembrane region" description="Helical" evidence="6">
    <location>
        <begin position="301"/>
        <end position="317"/>
    </location>
</feature>
<feature type="transmembrane region" description="Helical" evidence="6">
    <location>
        <begin position="81"/>
        <end position="100"/>
    </location>
</feature>
<accession>A0A7Y9ISB9</accession>
<dbReference type="InterPro" id="IPR011701">
    <property type="entry name" value="MFS"/>
</dbReference>
<dbReference type="Pfam" id="PF07690">
    <property type="entry name" value="MFS_1"/>
    <property type="match status" value="1"/>
</dbReference>
<evidence type="ECO:0000313" key="9">
    <source>
        <dbReference type="Proteomes" id="UP000542125"/>
    </source>
</evidence>
<gene>
    <name evidence="8" type="ORF">FHW18_001342</name>
</gene>
<feature type="transmembrane region" description="Helical" evidence="6">
    <location>
        <begin position="224"/>
        <end position="243"/>
    </location>
</feature>
<dbReference type="InterPro" id="IPR020846">
    <property type="entry name" value="MFS_dom"/>
</dbReference>
<organism evidence="8 9">
    <name type="scientific">Pigmentiphaga litoralis</name>
    <dbReference type="NCBI Taxonomy" id="516702"/>
    <lineage>
        <taxon>Bacteria</taxon>
        <taxon>Pseudomonadati</taxon>
        <taxon>Pseudomonadota</taxon>
        <taxon>Betaproteobacteria</taxon>
        <taxon>Burkholderiales</taxon>
        <taxon>Alcaligenaceae</taxon>
        <taxon>Pigmentiphaga</taxon>
    </lineage>
</organism>
<evidence type="ECO:0000313" key="8">
    <source>
        <dbReference type="EMBL" id="NYE82071.1"/>
    </source>
</evidence>
<dbReference type="CDD" id="cd17321">
    <property type="entry name" value="MFS_MMR_MDR_like"/>
    <property type="match status" value="1"/>
</dbReference>
<evidence type="ECO:0000256" key="2">
    <source>
        <dbReference type="ARBA" id="ARBA00022448"/>
    </source>
</evidence>
<dbReference type="GO" id="GO:0016020">
    <property type="term" value="C:membrane"/>
    <property type="evidence" value="ECO:0007669"/>
    <property type="project" value="UniProtKB-SubCell"/>
</dbReference>
<comment type="subcellular location">
    <subcellularLocation>
        <location evidence="1">Membrane</location>
        <topology evidence="1">Multi-pass membrane protein</topology>
    </subcellularLocation>
</comment>
<dbReference type="SUPFAM" id="SSF103473">
    <property type="entry name" value="MFS general substrate transporter"/>
    <property type="match status" value="1"/>
</dbReference>
<evidence type="ECO:0000256" key="1">
    <source>
        <dbReference type="ARBA" id="ARBA00004141"/>
    </source>
</evidence>